<proteinExistence type="predicted"/>
<evidence type="ECO:0000313" key="3">
    <source>
        <dbReference type="Proteomes" id="UP000646365"/>
    </source>
</evidence>
<protein>
    <recommendedName>
        <fullName evidence="4">Secreted protein</fullName>
    </recommendedName>
</protein>
<feature type="chain" id="PRO_5035167993" description="Secreted protein" evidence="1">
    <location>
        <begin position="21"/>
        <end position="97"/>
    </location>
</feature>
<name>A0A8J2YV25_9PROT</name>
<keyword evidence="1" id="KW-0732">Signal</keyword>
<comment type="caution">
    <text evidence="2">The sequence shown here is derived from an EMBL/GenBank/DDBJ whole genome shotgun (WGS) entry which is preliminary data.</text>
</comment>
<feature type="signal peptide" evidence="1">
    <location>
        <begin position="1"/>
        <end position="20"/>
    </location>
</feature>
<evidence type="ECO:0008006" key="4">
    <source>
        <dbReference type="Google" id="ProtNLM"/>
    </source>
</evidence>
<organism evidence="2 3">
    <name type="scientific">Aliidongia dinghuensis</name>
    <dbReference type="NCBI Taxonomy" id="1867774"/>
    <lineage>
        <taxon>Bacteria</taxon>
        <taxon>Pseudomonadati</taxon>
        <taxon>Pseudomonadota</taxon>
        <taxon>Alphaproteobacteria</taxon>
        <taxon>Rhodospirillales</taxon>
        <taxon>Dongiaceae</taxon>
        <taxon>Aliidongia</taxon>
    </lineage>
</organism>
<keyword evidence="3" id="KW-1185">Reference proteome</keyword>
<dbReference type="RefSeq" id="WP_189046603.1">
    <property type="nucleotide sequence ID" value="NZ_BMJQ01000006.1"/>
</dbReference>
<reference evidence="2" key="1">
    <citation type="journal article" date="2014" name="Int. J. Syst. Evol. Microbiol.">
        <title>Complete genome sequence of Corynebacterium casei LMG S-19264T (=DSM 44701T), isolated from a smear-ripened cheese.</title>
        <authorList>
            <consortium name="US DOE Joint Genome Institute (JGI-PGF)"/>
            <person name="Walter F."/>
            <person name="Albersmeier A."/>
            <person name="Kalinowski J."/>
            <person name="Ruckert C."/>
        </authorList>
    </citation>
    <scope>NUCLEOTIDE SEQUENCE</scope>
    <source>
        <strain evidence="2">CGMCC 1.15725</strain>
    </source>
</reference>
<dbReference type="EMBL" id="BMJQ01000006">
    <property type="protein sequence ID" value="GGF20004.1"/>
    <property type="molecule type" value="Genomic_DNA"/>
</dbReference>
<dbReference type="AlphaFoldDB" id="A0A8J2YV25"/>
<sequence>MKKLFAAAAVLPFLSGVALAGQPQALSAAQMDEVTAGAAGGILVTLAASAAGSLNALADTALIASIVQTPVVIMDTFGSVTLNKGTAMVTFSSTSSN</sequence>
<gene>
    <name evidence="2" type="ORF">GCM10011611_27510</name>
</gene>
<reference evidence="2" key="2">
    <citation type="submission" date="2020-09" db="EMBL/GenBank/DDBJ databases">
        <authorList>
            <person name="Sun Q."/>
            <person name="Zhou Y."/>
        </authorList>
    </citation>
    <scope>NUCLEOTIDE SEQUENCE</scope>
    <source>
        <strain evidence="2">CGMCC 1.15725</strain>
    </source>
</reference>
<evidence type="ECO:0000313" key="2">
    <source>
        <dbReference type="EMBL" id="GGF20004.1"/>
    </source>
</evidence>
<accession>A0A8J2YV25</accession>
<dbReference type="Proteomes" id="UP000646365">
    <property type="component" value="Unassembled WGS sequence"/>
</dbReference>
<evidence type="ECO:0000256" key="1">
    <source>
        <dbReference type="SAM" id="SignalP"/>
    </source>
</evidence>